<evidence type="ECO:0000256" key="6">
    <source>
        <dbReference type="ARBA" id="ARBA00022792"/>
    </source>
</evidence>
<evidence type="ECO:0000256" key="4">
    <source>
        <dbReference type="ARBA" id="ARBA00022547"/>
    </source>
</evidence>
<comment type="caution">
    <text evidence="12">The sequence shown here is derived from an EMBL/GenBank/DDBJ whole genome shotgun (WGS) entry which is preliminary data.</text>
</comment>
<reference evidence="13" key="1">
    <citation type="journal article" date="2016" name="Nat. Commun.">
        <title>Genome analysis of three Pneumocystis species reveals adaptation mechanisms to life exclusively in mammalian hosts.</title>
        <authorList>
            <person name="Ma L."/>
            <person name="Chen Z."/>
            <person name="Huang D.W."/>
            <person name="Kutty G."/>
            <person name="Ishihara M."/>
            <person name="Wang H."/>
            <person name="Abouelleil A."/>
            <person name="Bishop L."/>
            <person name="Davey E."/>
            <person name="Deng R."/>
            <person name="Deng X."/>
            <person name="Fan L."/>
            <person name="Fantoni G."/>
            <person name="Fitzgerald M."/>
            <person name="Gogineni E."/>
            <person name="Goldberg J.M."/>
            <person name="Handley G."/>
            <person name="Hu X."/>
            <person name="Huber C."/>
            <person name="Jiao X."/>
            <person name="Jones K."/>
            <person name="Levin J.Z."/>
            <person name="Liu Y."/>
            <person name="Macdonald P."/>
            <person name="Melnikov A."/>
            <person name="Raley C."/>
            <person name="Sassi M."/>
            <person name="Sherman B.T."/>
            <person name="Song X."/>
            <person name="Sykes S."/>
            <person name="Tran B."/>
            <person name="Walsh L."/>
            <person name="Xia Y."/>
            <person name="Yang J."/>
            <person name="Young S."/>
            <person name="Zeng Q."/>
            <person name="Zheng X."/>
            <person name="Stephens R."/>
            <person name="Nusbaum C."/>
            <person name="Birren B.W."/>
            <person name="Azadi P."/>
            <person name="Lempicki R.A."/>
            <person name="Cuomo C.A."/>
            <person name="Kovacs J.A."/>
        </authorList>
    </citation>
    <scope>NUCLEOTIDE SEQUENCE [LARGE SCALE GENOMIC DNA]</scope>
    <source>
        <strain evidence="13">B123</strain>
    </source>
</reference>
<dbReference type="RefSeq" id="XP_007871950.1">
    <property type="nucleotide sequence ID" value="XM_007873759.1"/>
</dbReference>
<dbReference type="STRING" id="1069680.M7PCL9"/>
<dbReference type="GO" id="GO:0005743">
    <property type="term" value="C:mitochondrial inner membrane"/>
    <property type="evidence" value="ECO:0007669"/>
    <property type="project" value="UniProtKB-SubCell"/>
</dbReference>
<dbReference type="VEuPathDB" id="FungiDB:PNEG_00093"/>
<dbReference type="eggNOG" id="ENOG502SDS3">
    <property type="taxonomic scope" value="Eukaryota"/>
</dbReference>
<proteinExistence type="inferred from homology"/>
<keyword evidence="9" id="KW-0472">Membrane</keyword>
<keyword evidence="6 11" id="KW-0999">Mitochondrion inner membrane</keyword>
<comment type="similarity">
    <text evidence="2 11">Belongs to the ATPase e subunit family.</text>
</comment>
<organism evidence="12 13">
    <name type="scientific">Pneumocystis murina (strain B123)</name>
    <name type="common">Mouse pneumocystis pneumonia agent</name>
    <name type="synonym">Pneumocystis carinii f. sp. muris</name>
    <dbReference type="NCBI Taxonomy" id="1069680"/>
    <lineage>
        <taxon>Eukaryota</taxon>
        <taxon>Fungi</taxon>
        <taxon>Dikarya</taxon>
        <taxon>Ascomycota</taxon>
        <taxon>Taphrinomycotina</taxon>
        <taxon>Pneumocystomycetes</taxon>
        <taxon>Pneumocystaceae</taxon>
        <taxon>Pneumocystis</taxon>
    </lineage>
</organism>
<dbReference type="Pfam" id="PF05680">
    <property type="entry name" value="ATP-synt_E"/>
    <property type="match status" value="1"/>
</dbReference>
<evidence type="ECO:0000256" key="1">
    <source>
        <dbReference type="ARBA" id="ARBA00004273"/>
    </source>
</evidence>
<evidence type="ECO:0000256" key="5">
    <source>
        <dbReference type="ARBA" id="ARBA00022781"/>
    </source>
</evidence>
<keyword evidence="4 11" id="KW-0138">CF(0)</keyword>
<evidence type="ECO:0000256" key="10">
    <source>
        <dbReference type="ARBA" id="ARBA00023310"/>
    </source>
</evidence>
<evidence type="ECO:0000313" key="13">
    <source>
        <dbReference type="Proteomes" id="UP000011958"/>
    </source>
</evidence>
<dbReference type="GO" id="GO:0015078">
    <property type="term" value="F:proton transmembrane transporter activity"/>
    <property type="evidence" value="ECO:0007669"/>
    <property type="project" value="InterPro"/>
</dbReference>
<evidence type="ECO:0000256" key="3">
    <source>
        <dbReference type="ARBA" id="ARBA00022448"/>
    </source>
</evidence>
<dbReference type="AlphaFoldDB" id="M7PCL9"/>
<name>M7PCL9_PNEMU</name>
<evidence type="ECO:0000256" key="9">
    <source>
        <dbReference type="ARBA" id="ARBA00023136"/>
    </source>
</evidence>
<protein>
    <recommendedName>
        <fullName evidence="11">ATP synthase F(0) complex subunit e, mitochondrial</fullName>
    </recommendedName>
</protein>
<dbReference type="HOGENOM" id="CLU_159435_2_0_1"/>
<evidence type="ECO:0000313" key="12">
    <source>
        <dbReference type="EMBL" id="EMR11655.1"/>
    </source>
</evidence>
<keyword evidence="7 11" id="KW-0406">Ion transport</keyword>
<evidence type="ECO:0000256" key="8">
    <source>
        <dbReference type="ARBA" id="ARBA00023128"/>
    </source>
</evidence>
<comment type="function">
    <text evidence="11">Subunit e, of the mitochondrial membrane ATP synthase complex (F(1)F(0) ATP synthase or Complex V) that produces ATP from ADP in the presence of a proton gradient across the membrane which is generated by electron transport complexes of the respiratory chain. ATP synthase complex consist of a soluble F(1) head domain - the catalytic core - and a membrane F(1) domain - the membrane proton channel. These two domains are linked by a central stalk rotating inside the F(1) region and a stationary peripheral stalk. During catalysis, ATP synthesis in the catalytic domain of F(1) is coupled via a rotary mechanism of the central stalk subunits to proton translocation. In vivo, can only synthesize ATP although its ATP hydrolase activity can be activated artificially in vitro. Part of the complex F(0) domain.</text>
</comment>
<dbReference type="GO" id="GO:0015986">
    <property type="term" value="P:proton motive force-driven ATP synthesis"/>
    <property type="evidence" value="ECO:0007669"/>
    <property type="project" value="InterPro"/>
</dbReference>
<evidence type="ECO:0000256" key="7">
    <source>
        <dbReference type="ARBA" id="ARBA00023065"/>
    </source>
</evidence>
<keyword evidence="8 11" id="KW-0496">Mitochondrion</keyword>
<comment type="subcellular location">
    <subcellularLocation>
        <location evidence="1 11">Mitochondrion inner membrane</location>
    </subcellularLocation>
</comment>
<dbReference type="GeneID" id="19893791"/>
<comment type="subunit">
    <text evidence="11">F-type ATPases have 2 components, CF(1) - the catalytic core - and CF(0) - the membrane proton channel. CF(1) and CF(0) have multiple subunits.</text>
</comment>
<keyword evidence="3 11" id="KW-0813">Transport</keyword>
<dbReference type="OrthoDB" id="2125027at2759"/>
<accession>M7PCL9</accession>
<sequence>MEPVIQNVFRWSALVAGIGYGYTHRNTLAVKKKKKEQEELYKRKEDVIHKARIEYAKLHTLSLLKANSLDLNDPNFDLEAYLNRLEEESLH</sequence>
<dbReference type="Proteomes" id="UP000011958">
    <property type="component" value="Unassembled WGS sequence"/>
</dbReference>
<gene>
    <name evidence="12" type="ORF">PNEG_00093</name>
</gene>
<dbReference type="EMBL" id="AFWA02000005">
    <property type="protein sequence ID" value="EMR11655.1"/>
    <property type="molecule type" value="Genomic_DNA"/>
</dbReference>
<keyword evidence="13" id="KW-1185">Reference proteome</keyword>
<keyword evidence="10 11" id="KW-0066">ATP synthesis</keyword>
<keyword evidence="5 11" id="KW-0375">Hydrogen ion transport</keyword>
<dbReference type="OMA" id="AQREYKH"/>
<evidence type="ECO:0000256" key="11">
    <source>
        <dbReference type="RuleBase" id="RU367005"/>
    </source>
</evidence>
<dbReference type="InterPro" id="IPR008386">
    <property type="entry name" value="ATP_synth_F0_esu_mt"/>
</dbReference>
<dbReference type="GO" id="GO:0045259">
    <property type="term" value="C:proton-transporting ATP synthase complex"/>
    <property type="evidence" value="ECO:0007669"/>
    <property type="project" value="UniProtKB-UniRule"/>
</dbReference>
<evidence type="ECO:0000256" key="2">
    <source>
        <dbReference type="ARBA" id="ARBA00007333"/>
    </source>
</evidence>